<organism evidence="2 3">
    <name type="scientific">Solanum tuberosum</name>
    <name type="common">Potato</name>
    <dbReference type="NCBI Taxonomy" id="4113"/>
    <lineage>
        <taxon>Eukaryota</taxon>
        <taxon>Viridiplantae</taxon>
        <taxon>Streptophyta</taxon>
        <taxon>Embryophyta</taxon>
        <taxon>Tracheophyta</taxon>
        <taxon>Spermatophyta</taxon>
        <taxon>Magnoliopsida</taxon>
        <taxon>eudicotyledons</taxon>
        <taxon>Gunneridae</taxon>
        <taxon>Pentapetalae</taxon>
        <taxon>asterids</taxon>
        <taxon>lamiids</taxon>
        <taxon>Solanales</taxon>
        <taxon>Solanaceae</taxon>
        <taxon>Solanoideae</taxon>
        <taxon>Solaneae</taxon>
        <taxon>Solanum</taxon>
    </lineage>
</organism>
<feature type="region of interest" description="Disordered" evidence="1">
    <location>
        <begin position="1"/>
        <end position="21"/>
    </location>
</feature>
<name>A0ABQ7US04_SOLTU</name>
<gene>
    <name evidence="2" type="ORF">KY290_024904</name>
</gene>
<dbReference type="Proteomes" id="UP000826656">
    <property type="component" value="Unassembled WGS sequence"/>
</dbReference>
<dbReference type="EMBL" id="JAIVGD010000018">
    <property type="protein sequence ID" value="KAH0754634.1"/>
    <property type="molecule type" value="Genomic_DNA"/>
</dbReference>
<keyword evidence="3" id="KW-1185">Reference proteome</keyword>
<proteinExistence type="predicted"/>
<feature type="compositionally biased region" description="Polar residues" evidence="1">
    <location>
        <begin position="1"/>
        <end position="11"/>
    </location>
</feature>
<feature type="region of interest" description="Disordered" evidence="1">
    <location>
        <begin position="413"/>
        <end position="444"/>
    </location>
</feature>
<feature type="compositionally biased region" description="Basic and acidic residues" evidence="1">
    <location>
        <begin position="414"/>
        <end position="428"/>
    </location>
</feature>
<evidence type="ECO:0000256" key="1">
    <source>
        <dbReference type="SAM" id="MobiDB-lite"/>
    </source>
</evidence>
<reference evidence="2 3" key="1">
    <citation type="journal article" date="2021" name="bioRxiv">
        <title>Chromosome-scale and haplotype-resolved genome assembly of a tetraploid potato cultivar.</title>
        <authorList>
            <person name="Sun H."/>
            <person name="Jiao W.-B."/>
            <person name="Krause K."/>
            <person name="Campoy J.A."/>
            <person name="Goel M."/>
            <person name="Folz-Donahue K."/>
            <person name="Kukat C."/>
            <person name="Huettel B."/>
            <person name="Schneeberger K."/>
        </authorList>
    </citation>
    <scope>NUCLEOTIDE SEQUENCE [LARGE SCALE GENOMIC DNA]</scope>
    <source>
        <strain evidence="2">SolTubOtavaFocal</strain>
        <tissue evidence="2">Leaves</tissue>
    </source>
</reference>
<evidence type="ECO:0000313" key="2">
    <source>
        <dbReference type="EMBL" id="KAH0754634.1"/>
    </source>
</evidence>
<protein>
    <submittedName>
        <fullName evidence="2">Uncharacterized protein</fullName>
    </submittedName>
</protein>
<evidence type="ECO:0000313" key="3">
    <source>
        <dbReference type="Proteomes" id="UP000826656"/>
    </source>
</evidence>
<sequence length="463" mass="50350">MAKTRGGSTKPSAHIASSIKKRKAEEVLKTCKKKKIAVEEFKFDSKMEIMAEIDNYQDSSPNESDNVKSSEGESDSEESSRNTSRDEEDPLSLPICARDISGELYDLATWLNEIRSFPAKISVWIYEAFPYLGEYVGKSLDTPLPIPHLLRWYTSKSDSIVEGDPFKYKGRSTKFVHPYLTPTVRVMEQNYMATYKPYKDEVKDAVIDVLKAQLKGVTVIISGVESASNEYLAFDEDFAAIDEYLTDEVNEVEVDGVDKVTNDHIDEVAGDRADEVAVDAVAVDEVVVDVVAVDLVDEVGVVVVDEVAGAVDPVAVNVEEVTIDEVAVDIVNEVAGAVDLVVANIIDEVAGDEVEGVVDPVAANVIDEVASDEVAGVVDPVTADVIDEVASGEVVGVVDIVDEVAADAIDEVAEEKKEEENVKEKSVDDGEEKEEDDSVENSVDVMSIVMDLNGEINGDKKNN</sequence>
<accession>A0ABQ7US04</accession>
<feature type="region of interest" description="Disordered" evidence="1">
    <location>
        <begin position="52"/>
        <end position="90"/>
    </location>
</feature>
<feature type="compositionally biased region" description="Acidic residues" evidence="1">
    <location>
        <begin position="429"/>
        <end position="439"/>
    </location>
</feature>
<comment type="caution">
    <text evidence="2">The sequence shown here is derived from an EMBL/GenBank/DDBJ whole genome shotgun (WGS) entry which is preliminary data.</text>
</comment>